<keyword evidence="3" id="KW-1185">Reference proteome</keyword>
<organism evidence="2 3">
    <name type="scientific">Marinifilum flexuosum</name>
    <dbReference type="NCBI Taxonomy" id="1117708"/>
    <lineage>
        <taxon>Bacteria</taxon>
        <taxon>Pseudomonadati</taxon>
        <taxon>Bacteroidota</taxon>
        <taxon>Bacteroidia</taxon>
        <taxon>Marinilabiliales</taxon>
        <taxon>Marinifilaceae</taxon>
    </lineage>
</organism>
<keyword evidence="1" id="KW-0812">Transmembrane</keyword>
<evidence type="ECO:0000313" key="2">
    <source>
        <dbReference type="EMBL" id="RKE04409.1"/>
    </source>
</evidence>
<keyword evidence="1" id="KW-1133">Transmembrane helix</keyword>
<comment type="caution">
    <text evidence="2">The sequence shown here is derived from an EMBL/GenBank/DDBJ whole genome shotgun (WGS) entry which is preliminary data.</text>
</comment>
<protein>
    <submittedName>
        <fullName evidence="2">Uncharacterized protein</fullName>
    </submittedName>
</protein>
<evidence type="ECO:0000313" key="3">
    <source>
        <dbReference type="Proteomes" id="UP000284531"/>
    </source>
</evidence>
<dbReference type="AlphaFoldDB" id="A0A419XA22"/>
<reference evidence="2 3" key="1">
    <citation type="submission" date="2018-09" db="EMBL/GenBank/DDBJ databases">
        <title>Genomic Encyclopedia of Archaeal and Bacterial Type Strains, Phase II (KMG-II): from individual species to whole genera.</title>
        <authorList>
            <person name="Goeker M."/>
        </authorList>
    </citation>
    <scope>NUCLEOTIDE SEQUENCE [LARGE SCALE GENOMIC DNA]</scope>
    <source>
        <strain evidence="2 3">DSM 21950</strain>
    </source>
</reference>
<accession>A0A419XA22</accession>
<keyword evidence="1" id="KW-0472">Membrane</keyword>
<proteinExistence type="predicted"/>
<dbReference type="Proteomes" id="UP000284531">
    <property type="component" value="Unassembled WGS sequence"/>
</dbReference>
<dbReference type="EMBL" id="RAPQ01000008">
    <property type="protein sequence ID" value="RKE04409.1"/>
    <property type="molecule type" value="Genomic_DNA"/>
</dbReference>
<gene>
    <name evidence="2" type="ORF">BXY64_1429</name>
</gene>
<evidence type="ECO:0000256" key="1">
    <source>
        <dbReference type="SAM" id="Phobius"/>
    </source>
</evidence>
<name>A0A419XA22_9BACT</name>
<feature type="transmembrane region" description="Helical" evidence="1">
    <location>
        <begin position="20"/>
        <end position="40"/>
    </location>
</feature>
<sequence length="41" mass="4596">MNKSNSFTGQKSESRKLKVLNIIAYIFLIAILAVIFIAILI</sequence>